<dbReference type="FunCoup" id="A0A2K1JCU8">
    <property type="interactions" value="1513"/>
</dbReference>
<feature type="region of interest" description="Disordered" evidence="2">
    <location>
        <begin position="1"/>
        <end position="30"/>
    </location>
</feature>
<proteinExistence type="inferred from homology"/>
<dbReference type="InterPro" id="IPR010399">
    <property type="entry name" value="Tify_dom"/>
</dbReference>
<gene>
    <name evidence="5" type="primary">LOC112292654</name>
    <name evidence="4" type="ORF">PHYPA_019630</name>
</gene>
<dbReference type="PANTHER" id="PTHR33077:SF60">
    <property type="entry name" value="TIFY DOMAIN-CONTAINING PROTEIN"/>
    <property type="match status" value="1"/>
</dbReference>
<evidence type="ECO:0000313" key="5">
    <source>
        <dbReference type="EnsemblPlants" id="Pp3c15_11620V3.1"/>
    </source>
</evidence>
<dbReference type="AlphaFoldDB" id="A0A2K1JCU8"/>
<evidence type="ECO:0000256" key="1">
    <source>
        <dbReference type="ARBA" id="ARBA00008614"/>
    </source>
</evidence>
<dbReference type="GO" id="GO:0005634">
    <property type="term" value="C:nucleus"/>
    <property type="evidence" value="ECO:0000318"/>
    <property type="project" value="GO_Central"/>
</dbReference>
<feature type="region of interest" description="Disordered" evidence="2">
    <location>
        <begin position="354"/>
        <end position="508"/>
    </location>
</feature>
<dbReference type="Pfam" id="PF06200">
    <property type="entry name" value="tify"/>
    <property type="match status" value="1"/>
</dbReference>
<dbReference type="Gramene" id="Pp3c15_11620V3.2">
    <property type="protein sequence ID" value="Pp3c15_11620V3.2"/>
    <property type="gene ID" value="Pp3c15_11620"/>
</dbReference>
<dbReference type="PROSITE" id="PS51320">
    <property type="entry name" value="TIFY"/>
    <property type="match status" value="1"/>
</dbReference>
<dbReference type="KEGG" id="ppp:112292654"/>
<evidence type="ECO:0000259" key="3">
    <source>
        <dbReference type="PROSITE" id="PS51320"/>
    </source>
</evidence>
<dbReference type="SMART" id="SM00979">
    <property type="entry name" value="TIFY"/>
    <property type="match status" value="1"/>
</dbReference>
<dbReference type="EnsemblPlants" id="Pp3c15_11620V3.2">
    <property type="protein sequence ID" value="Pp3c15_11620V3.2"/>
    <property type="gene ID" value="Pp3c15_11620"/>
</dbReference>
<dbReference type="EnsemblPlants" id="Pp3c15_11620V3.1">
    <property type="protein sequence ID" value="Pp3c15_11620V3.1"/>
    <property type="gene ID" value="Pp3c15_11620"/>
</dbReference>
<reference evidence="5" key="3">
    <citation type="submission" date="2020-12" db="UniProtKB">
        <authorList>
            <consortium name="EnsemblPlants"/>
        </authorList>
    </citation>
    <scope>IDENTIFICATION</scope>
</reference>
<keyword evidence="6" id="KW-1185">Reference proteome</keyword>
<dbReference type="RefSeq" id="XP_024397126.1">
    <property type="nucleotide sequence ID" value="XM_024541358.2"/>
</dbReference>
<feature type="compositionally biased region" description="Low complexity" evidence="2">
    <location>
        <begin position="393"/>
        <end position="409"/>
    </location>
</feature>
<accession>A0A2K1JCU8</accession>
<organism evidence="4">
    <name type="scientific">Physcomitrium patens</name>
    <name type="common">Spreading-leaved earth moss</name>
    <name type="synonym">Physcomitrella patens</name>
    <dbReference type="NCBI Taxonomy" id="3218"/>
    <lineage>
        <taxon>Eukaryota</taxon>
        <taxon>Viridiplantae</taxon>
        <taxon>Streptophyta</taxon>
        <taxon>Embryophyta</taxon>
        <taxon>Bryophyta</taxon>
        <taxon>Bryophytina</taxon>
        <taxon>Bryopsida</taxon>
        <taxon>Funariidae</taxon>
        <taxon>Funariales</taxon>
        <taxon>Funariaceae</taxon>
        <taxon>Physcomitrium</taxon>
    </lineage>
</organism>
<comment type="similarity">
    <text evidence="1">Belongs to the TIFY/JAZ family.</text>
</comment>
<dbReference type="Gramene" id="Pp3c15_11620V3.1">
    <property type="protein sequence ID" value="Pp3c15_11620V3.1"/>
    <property type="gene ID" value="Pp3c15_11620"/>
</dbReference>
<dbReference type="PANTHER" id="PTHR33077">
    <property type="entry name" value="PROTEIN TIFY 4A-RELATED-RELATED"/>
    <property type="match status" value="1"/>
</dbReference>
<evidence type="ECO:0000256" key="2">
    <source>
        <dbReference type="SAM" id="MobiDB-lite"/>
    </source>
</evidence>
<dbReference type="PaxDb" id="3218-PP1S99_23V6.1"/>
<feature type="domain" description="Tify" evidence="3">
    <location>
        <begin position="314"/>
        <end position="349"/>
    </location>
</feature>
<dbReference type="GO" id="GO:0009611">
    <property type="term" value="P:response to wounding"/>
    <property type="evidence" value="ECO:0000318"/>
    <property type="project" value="GO_Central"/>
</dbReference>
<reference evidence="4 6" key="1">
    <citation type="journal article" date="2008" name="Science">
        <title>The Physcomitrella genome reveals evolutionary insights into the conquest of land by plants.</title>
        <authorList>
            <person name="Rensing S."/>
            <person name="Lang D."/>
            <person name="Zimmer A."/>
            <person name="Terry A."/>
            <person name="Salamov A."/>
            <person name="Shapiro H."/>
            <person name="Nishiyama T."/>
            <person name="Perroud P.-F."/>
            <person name="Lindquist E."/>
            <person name="Kamisugi Y."/>
            <person name="Tanahashi T."/>
            <person name="Sakakibara K."/>
            <person name="Fujita T."/>
            <person name="Oishi K."/>
            <person name="Shin-I T."/>
            <person name="Kuroki Y."/>
            <person name="Toyoda A."/>
            <person name="Suzuki Y."/>
            <person name="Hashimoto A."/>
            <person name="Yamaguchi K."/>
            <person name="Sugano A."/>
            <person name="Kohara Y."/>
            <person name="Fujiyama A."/>
            <person name="Anterola A."/>
            <person name="Aoki S."/>
            <person name="Ashton N."/>
            <person name="Barbazuk W.B."/>
            <person name="Barker E."/>
            <person name="Bennetzen J."/>
            <person name="Bezanilla M."/>
            <person name="Blankenship R."/>
            <person name="Cho S.H."/>
            <person name="Dutcher S."/>
            <person name="Estelle M."/>
            <person name="Fawcett J.A."/>
            <person name="Gundlach H."/>
            <person name="Hanada K."/>
            <person name="Heyl A."/>
            <person name="Hicks K.A."/>
            <person name="Hugh J."/>
            <person name="Lohr M."/>
            <person name="Mayer K."/>
            <person name="Melkozernov A."/>
            <person name="Murata T."/>
            <person name="Nelson D."/>
            <person name="Pils B."/>
            <person name="Prigge M."/>
            <person name="Reiss B."/>
            <person name="Renner T."/>
            <person name="Rombauts S."/>
            <person name="Rushton P."/>
            <person name="Sanderfoot A."/>
            <person name="Schween G."/>
            <person name="Shiu S.-H."/>
            <person name="Stueber K."/>
            <person name="Theodoulou F.L."/>
            <person name="Tu H."/>
            <person name="Van de Peer Y."/>
            <person name="Verrier P.J."/>
            <person name="Waters E."/>
            <person name="Wood A."/>
            <person name="Yang L."/>
            <person name="Cove D."/>
            <person name="Cuming A."/>
            <person name="Hasebe M."/>
            <person name="Lucas S."/>
            <person name="Mishler D.B."/>
            <person name="Reski R."/>
            <person name="Grigoriev I."/>
            <person name="Quatrano R.S."/>
            <person name="Boore J.L."/>
        </authorList>
    </citation>
    <scope>NUCLEOTIDE SEQUENCE [LARGE SCALE GENOMIC DNA]</scope>
    <source>
        <strain evidence="5 6">cv. Gransden 2004</strain>
    </source>
</reference>
<evidence type="ECO:0000313" key="4">
    <source>
        <dbReference type="EMBL" id="PNR39352.1"/>
    </source>
</evidence>
<feature type="compositionally biased region" description="Polar residues" evidence="2">
    <location>
        <begin position="410"/>
        <end position="433"/>
    </location>
</feature>
<evidence type="ECO:0000313" key="6">
    <source>
        <dbReference type="Proteomes" id="UP000006727"/>
    </source>
</evidence>
<feature type="compositionally biased region" description="Acidic residues" evidence="2">
    <location>
        <begin position="1"/>
        <end position="10"/>
    </location>
</feature>
<name>A0A2K1JCU8_PHYPA</name>
<dbReference type="Proteomes" id="UP000006727">
    <property type="component" value="Chromosome 15"/>
</dbReference>
<dbReference type="EMBL" id="ABEU02000015">
    <property type="protein sequence ID" value="PNR39352.1"/>
    <property type="molecule type" value="Genomic_DNA"/>
</dbReference>
<dbReference type="GO" id="GO:0031347">
    <property type="term" value="P:regulation of defense response"/>
    <property type="evidence" value="ECO:0000318"/>
    <property type="project" value="GO_Central"/>
</dbReference>
<feature type="region of interest" description="Disordered" evidence="2">
    <location>
        <begin position="277"/>
        <end position="315"/>
    </location>
</feature>
<dbReference type="OrthoDB" id="1914366at2759"/>
<dbReference type="GeneID" id="112292654"/>
<dbReference type="InterPro" id="IPR040390">
    <property type="entry name" value="TIFY/JAZ"/>
</dbReference>
<sequence length="545" mass="57197">MSSMEGDVEDSGDRDFLSLGTTSRSTSSAQIVGFPARQASAGAGEESMYLNMMSSLSRNGLNMLAGGANSGFSLKPPTVGNLSISPGMPSLRNLGSGAGSERTGMVSGGGFTGFYRSSVPSTRLGLPGTGLRLVSEDLKGKDEAGVYTSLREESGRFADKIELPLETDLQNLSADENLKLILKLGTRWPTWNGTTASQANRRAIDRKEEGIQERVPSGTSDAVQKEQNSLRLLASRALEALAQTPAGHYGRPTRAMSAPRQKTEEIIITKATGDAPELFPKTVEPTSTVPKQSASVALASTSSREMPAPKTPSKRPRTAALTIFYDGIVSVTDNVPADQARLIMIFAEKAGIPDNAQAPKPVTPLSGASSQPKPTPVVTPTLESEPLQEPRESNPSSVPSAPVPSGNPVEGSTSVQKPTESSDPAKTTSTELSSAPLKPIITSEGSSQPSRPDMMAKPLPTARKSSLRRFLDSRKRKSGQSSDKGPSKPAFVGIGSDAEGLKGSGKLPMSGVCSHVSVDKEGTAMCIDAAERILTDAEMKDSLAK</sequence>
<feature type="compositionally biased region" description="Polar residues" evidence="2">
    <location>
        <begin position="284"/>
        <end position="304"/>
    </location>
</feature>
<protein>
    <recommendedName>
        <fullName evidence="3">Tify domain-containing protein</fullName>
    </recommendedName>
</protein>
<dbReference type="GO" id="GO:2000022">
    <property type="term" value="P:regulation of jasmonic acid mediated signaling pathway"/>
    <property type="evidence" value="ECO:0000318"/>
    <property type="project" value="GO_Central"/>
</dbReference>
<reference evidence="4 6" key="2">
    <citation type="journal article" date="2018" name="Plant J.">
        <title>The Physcomitrella patens chromosome-scale assembly reveals moss genome structure and evolution.</title>
        <authorList>
            <person name="Lang D."/>
            <person name="Ullrich K.K."/>
            <person name="Murat F."/>
            <person name="Fuchs J."/>
            <person name="Jenkins J."/>
            <person name="Haas F.B."/>
            <person name="Piednoel M."/>
            <person name="Gundlach H."/>
            <person name="Van Bel M."/>
            <person name="Meyberg R."/>
            <person name="Vives C."/>
            <person name="Morata J."/>
            <person name="Symeonidi A."/>
            <person name="Hiss M."/>
            <person name="Muchero W."/>
            <person name="Kamisugi Y."/>
            <person name="Saleh O."/>
            <person name="Blanc G."/>
            <person name="Decker E.L."/>
            <person name="van Gessel N."/>
            <person name="Grimwood J."/>
            <person name="Hayes R.D."/>
            <person name="Graham S.W."/>
            <person name="Gunter L.E."/>
            <person name="McDaniel S.F."/>
            <person name="Hoernstein S.N.W."/>
            <person name="Larsson A."/>
            <person name="Li F.W."/>
            <person name="Perroud P.F."/>
            <person name="Phillips J."/>
            <person name="Ranjan P."/>
            <person name="Rokshar D.S."/>
            <person name="Rothfels C.J."/>
            <person name="Schneider L."/>
            <person name="Shu S."/>
            <person name="Stevenson D.W."/>
            <person name="Thummler F."/>
            <person name="Tillich M."/>
            <person name="Villarreal Aguilar J.C."/>
            <person name="Widiez T."/>
            <person name="Wong G.K."/>
            <person name="Wymore A."/>
            <person name="Zhang Y."/>
            <person name="Zimmer A.D."/>
            <person name="Quatrano R.S."/>
            <person name="Mayer K.F.X."/>
            <person name="Goodstein D."/>
            <person name="Casacuberta J.M."/>
            <person name="Vandepoele K."/>
            <person name="Reski R."/>
            <person name="Cuming A.C."/>
            <person name="Tuskan G.A."/>
            <person name="Maumus F."/>
            <person name="Salse J."/>
            <person name="Schmutz J."/>
            <person name="Rensing S.A."/>
        </authorList>
    </citation>
    <scope>NUCLEOTIDE SEQUENCE [LARGE SCALE GENOMIC DNA]</scope>
    <source>
        <strain evidence="5 6">cv. Gransden 2004</strain>
    </source>
</reference>